<name>A0ABS1TIJ3_9CLOT</name>
<dbReference type="EMBL" id="JAESWC010000018">
    <property type="protein sequence ID" value="MBL4937778.1"/>
    <property type="molecule type" value="Genomic_DNA"/>
</dbReference>
<sequence length="140" mass="16047">MRVNKLNSEGCFDPIPIVTFTNLSNEKKAEKNSVFKPFVYICSNYSGNTGRDVKKTRDFCSFAIRKNYIPLASYMLFSKLLDTDNPIKRELAMILLGKCSELWVFGSTISKAMAEEIAKAKKLKLLIRYFNENLEEVDIL</sequence>
<dbReference type="Proteomes" id="UP000632377">
    <property type="component" value="Unassembled WGS sequence"/>
</dbReference>
<keyword evidence="3" id="KW-1185">Reference proteome</keyword>
<feature type="domain" description="DUF7768" evidence="1">
    <location>
        <begin position="38"/>
        <end position="130"/>
    </location>
</feature>
<evidence type="ECO:0000313" key="2">
    <source>
        <dbReference type="EMBL" id="MBL4937778.1"/>
    </source>
</evidence>
<protein>
    <submittedName>
        <fullName evidence="2">DUF4406 domain-containing protein</fullName>
    </submittedName>
</protein>
<evidence type="ECO:0000313" key="3">
    <source>
        <dbReference type="Proteomes" id="UP000632377"/>
    </source>
</evidence>
<dbReference type="InterPro" id="IPR056670">
    <property type="entry name" value="DUF7768"/>
</dbReference>
<evidence type="ECO:0000259" key="1">
    <source>
        <dbReference type="Pfam" id="PF24963"/>
    </source>
</evidence>
<reference evidence="2 3" key="1">
    <citation type="submission" date="2021-01" db="EMBL/GenBank/DDBJ databases">
        <title>Genome public.</title>
        <authorList>
            <person name="Liu C."/>
            <person name="Sun Q."/>
        </authorList>
    </citation>
    <scope>NUCLEOTIDE SEQUENCE [LARGE SCALE GENOMIC DNA]</scope>
    <source>
        <strain evidence="2 3">YIM B02515</strain>
    </source>
</reference>
<organism evidence="2 3">
    <name type="scientific">Clostridium rhizosphaerae</name>
    <dbReference type="NCBI Taxonomy" id="2803861"/>
    <lineage>
        <taxon>Bacteria</taxon>
        <taxon>Bacillati</taxon>
        <taxon>Bacillota</taxon>
        <taxon>Clostridia</taxon>
        <taxon>Eubacteriales</taxon>
        <taxon>Clostridiaceae</taxon>
        <taxon>Clostridium</taxon>
    </lineage>
</organism>
<dbReference type="RefSeq" id="WP_202750527.1">
    <property type="nucleotide sequence ID" value="NZ_JAESWC010000018.1"/>
</dbReference>
<proteinExistence type="predicted"/>
<accession>A0ABS1TIJ3</accession>
<gene>
    <name evidence="2" type="ORF">JK636_18900</name>
</gene>
<comment type="caution">
    <text evidence="2">The sequence shown here is derived from an EMBL/GenBank/DDBJ whole genome shotgun (WGS) entry which is preliminary data.</text>
</comment>
<dbReference type="Pfam" id="PF24963">
    <property type="entry name" value="DUF7768"/>
    <property type="match status" value="1"/>
</dbReference>